<reference evidence="7" key="1">
    <citation type="journal article" date="2019" name="Int. J. Syst. Evol. Microbiol.">
        <title>The Global Catalogue of Microorganisms (GCM) 10K type strain sequencing project: providing services to taxonomists for standard genome sequencing and annotation.</title>
        <authorList>
            <consortium name="The Broad Institute Genomics Platform"/>
            <consortium name="The Broad Institute Genome Sequencing Center for Infectious Disease"/>
            <person name="Wu L."/>
            <person name="Ma J."/>
        </authorList>
    </citation>
    <scope>NUCLEOTIDE SEQUENCE [LARGE SCALE GENOMIC DNA]</scope>
    <source>
        <strain evidence="7">SHR3</strain>
    </source>
</reference>
<gene>
    <name evidence="6" type="ORF">ACFPTN_05040</name>
</gene>
<dbReference type="InterPro" id="IPR008258">
    <property type="entry name" value="Transglycosylase_SLT_dom_1"/>
</dbReference>
<dbReference type="RefSeq" id="WP_096448323.1">
    <property type="nucleotide sequence ID" value="NZ_JBHSOG010000014.1"/>
</dbReference>
<dbReference type="Proteomes" id="UP001595974">
    <property type="component" value="Unassembled WGS sequence"/>
</dbReference>
<dbReference type="InterPro" id="IPR000189">
    <property type="entry name" value="Transglyc_AS"/>
</dbReference>
<proteinExistence type="inferred from homology"/>
<dbReference type="PANTHER" id="PTHR37423">
    <property type="entry name" value="SOLUBLE LYTIC MUREIN TRANSGLYCOSYLASE-RELATED"/>
    <property type="match status" value="1"/>
</dbReference>
<keyword evidence="7" id="KW-1185">Reference proteome</keyword>
<dbReference type="Gene3D" id="1.10.530.10">
    <property type="match status" value="1"/>
</dbReference>
<dbReference type="PROSITE" id="PS00922">
    <property type="entry name" value="TRANSGLYCOSYLASE"/>
    <property type="match status" value="1"/>
</dbReference>
<dbReference type="EMBL" id="JBHSOG010000014">
    <property type="protein sequence ID" value="MFC5768730.1"/>
    <property type="molecule type" value="Genomic_DNA"/>
</dbReference>
<evidence type="ECO:0000313" key="7">
    <source>
        <dbReference type="Proteomes" id="UP001595974"/>
    </source>
</evidence>
<dbReference type="SUPFAM" id="SSF53955">
    <property type="entry name" value="Lysozyme-like"/>
    <property type="match status" value="1"/>
</dbReference>
<dbReference type="Pfam" id="PF13511">
    <property type="entry name" value="DUF4124"/>
    <property type="match status" value="1"/>
</dbReference>
<comment type="caution">
    <text evidence="6">The sequence shown here is derived from an EMBL/GenBank/DDBJ whole genome shotgun (WGS) entry which is preliminary data.</text>
</comment>
<feature type="chain" id="PRO_5045928370" evidence="3">
    <location>
        <begin position="19"/>
        <end position="195"/>
    </location>
</feature>
<comment type="similarity">
    <text evidence="1">Belongs to the transglycosylase Slt family.</text>
</comment>
<name>A0ABW1ANJ3_9RHOO</name>
<feature type="domain" description="DUF4124" evidence="5">
    <location>
        <begin position="9"/>
        <end position="65"/>
    </location>
</feature>
<feature type="region of interest" description="Disordered" evidence="2">
    <location>
        <begin position="48"/>
        <end position="68"/>
    </location>
</feature>
<sequence length="195" mass="21183">MRLSLVSLALLLASLHCAANTLYGFVDESGVAHFSDFKVDGRYKRLMGSEPSAQRPSARGTRQAPPPRLRARVESIAGEHGVDPALAMAVVEVESAYRPDARSPKGALGLMQLMPATAQRYGVSDPLDPDDNLRGGIRYLRDLLDQFGSTELALAAYNAGEGAVMRHGYAIPPYAETQAYVPRVLQRYGSLQRKP</sequence>
<evidence type="ECO:0000256" key="2">
    <source>
        <dbReference type="SAM" id="MobiDB-lite"/>
    </source>
</evidence>
<dbReference type="InterPro" id="IPR025392">
    <property type="entry name" value="DUF4124"/>
</dbReference>
<evidence type="ECO:0000256" key="1">
    <source>
        <dbReference type="ARBA" id="ARBA00007734"/>
    </source>
</evidence>
<protein>
    <submittedName>
        <fullName evidence="6">Lytic transglycosylase domain-containing protein</fullName>
    </submittedName>
</protein>
<dbReference type="PANTHER" id="PTHR37423:SF2">
    <property type="entry name" value="MEMBRANE-BOUND LYTIC MUREIN TRANSGLYCOSYLASE C"/>
    <property type="match status" value="1"/>
</dbReference>
<evidence type="ECO:0000259" key="4">
    <source>
        <dbReference type="Pfam" id="PF01464"/>
    </source>
</evidence>
<evidence type="ECO:0000313" key="6">
    <source>
        <dbReference type="EMBL" id="MFC5768730.1"/>
    </source>
</evidence>
<dbReference type="InterPro" id="IPR023346">
    <property type="entry name" value="Lysozyme-like_dom_sf"/>
</dbReference>
<keyword evidence="3" id="KW-0732">Signal</keyword>
<dbReference type="CDD" id="cd00254">
    <property type="entry name" value="LT-like"/>
    <property type="match status" value="1"/>
</dbReference>
<evidence type="ECO:0000256" key="3">
    <source>
        <dbReference type="SAM" id="SignalP"/>
    </source>
</evidence>
<organism evidence="6 7">
    <name type="scientific">Thauera sinica</name>
    <dbReference type="NCBI Taxonomy" id="2665146"/>
    <lineage>
        <taxon>Bacteria</taxon>
        <taxon>Pseudomonadati</taxon>
        <taxon>Pseudomonadota</taxon>
        <taxon>Betaproteobacteria</taxon>
        <taxon>Rhodocyclales</taxon>
        <taxon>Zoogloeaceae</taxon>
        <taxon>Thauera</taxon>
    </lineage>
</organism>
<feature type="domain" description="Transglycosylase SLT" evidence="4">
    <location>
        <begin position="78"/>
        <end position="167"/>
    </location>
</feature>
<feature type="signal peptide" evidence="3">
    <location>
        <begin position="1"/>
        <end position="18"/>
    </location>
</feature>
<evidence type="ECO:0000259" key="5">
    <source>
        <dbReference type="Pfam" id="PF13511"/>
    </source>
</evidence>
<accession>A0ABW1ANJ3</accession>
<dbReference type="Pfam" id="PF01464">
    <property type="entry name" value="SLT"/>
    <property type="match status" value="1"/>
</dbReference>